<evidence type="ECO:0000256" key="1">
    <source>
        <dbReference type="SAM" id="MobiDB-lite"/>
    </source>
</evidence>
<evidence type="ECO:0000313" key="4">
    <source>
        <dbReference type="Proteomes" id="UP000250266"/>
    </source>
</evidence>
<sequence>MPLVRKRRAPVEEPDNDNTTLVQSEPSRTQQRSRRQASPESEAEEHTDGDGGAEASSGSTQQLAKKLVRLALACEYARVPIRRADISAKVLGSHSRAFKPVFEEAQVLLKGVFGMEMTELPKAEKVTIQQKRAAQRSENASKSSGAWVLTNVLPARFRDPSILSPPRVPTTEAESAYVGLYTFIVTLISLAGGTLPEAKLDRYLKRTNADQSTPVDKTDKLLARMIKEGYIVKVKDNASGEEMVDYMVGPRGKVEVGDNGVTGLVTSVYGEEGPDDLEKRIERSLGISERRPGTQTNGAASSTQNGTQKGPGRPRRRRPEEEERADEESDDDS</sequence>
<protein>
    <submittedName>
        <fullName evidence="3">MAGE-domain-containing protein</fullName>
    </submittedName>
</protein>
<feature type="region of interest" description="Disordered" evidence="1">
    <location>
        <begin position="283"/>
        <end position="333"/>
    </location>
</feature>
<dbReference type="PROSITE" id="PS50838">
    <property type="entry name" value="MAGE"/>
    <property type="match status" value="1"/>
</dbReference>
<proteinExistence type="predicted"/>
<dbReference type="AlphaFoldDB" id="A0A8E2EI58"/>
<feature type="compositionally biased region" description="Acidic residues" evidence="1">
    <location>
        <begin position="322"/>
        <end position="333"/>
    </location>
</feature>
<dbReference type="EMBL" id="KV744842">
    <property type="protein sequence ID" value="OCK84236.1"/>
    <property type="molecule type" value="Genomic_DNA"/>
</dbReference>
<feature type="domain" description="MAGE" evidence="2">
    <location>
        <begin position="60"/>
        <end position="120"/>
    </location>
</feature>
<dbReference type="OrthoDB" id="205198at2759"/>
<evidence type="ECO:0000259" key="2">
    <source>
        <dbReference type="PROSITE" id="PS50838"/>
    </source>
</evidence>
<accession>A0A8E2EI58</accession>
<dbReference type="InterPro" id="IPR037445">
    <property type="entry name" value="MAGE"/>
</dbReference>
<dbReference type="InterPro" id="IPR041899">
    <property type="entry name" value="MAGE_WH2"/>
</dbReference>
<dbReference type="InterPro" id="IPR002190">
    <property type="entry name" value="MHD_dom"/>
</dbReference>
<dbReference type="InterPro" id="IPR041898">
    <property type="entry name" value="MAGE_WH1"/>
</dbReference>
<keyword evidence="4" id="KW-1185">Reference proteome</keyword>
<feature type="compositionally biased region" description="Polar residues" evidence="1">
    <location>
        <begin position="293"/>
        <end position="308"/>
    </location>
</feature>
<dbReference type="PANTHER" id="PTHR11736">
    <property type="entry name" value="MELANOMA-ASSOCIATED ANTIGEN MAGE ANTIGEN"/>
    <property type="match status" value="1"/>
</dbReference>
<evidence type="ECO:0000313" key="3">
    <source>
        <dbReference type="EMBL" id="OCK84236.1"/>
    </source>
</evidence>
<dbReference type="Gene3D" id="1.10.10.1210">
    <property type="entry name" value="MAGE homology domain, winged helix WH2 motif"/>
    <property type="match status" value="1"/>
</dbReference>
<dbReference type="SMART" id="SM01373">
    <property type="entry name" value="MAGE"/>
    <property type="match status" value="1"/>
</dbReference>
<reference evidence="3 4" key="1">
    <citation type="journal article" date="2016" name="Nat. Commun.">
        <title>Ectomycorrhizal ecology is imprinted in the genome of the dominant symbiotic fungus Cenococcum geophilum.</title>
        <authorList>
            <consortium name="DOE Joint Genome Institute"/>
            <person name="Peter M."/>
            <person name="Kohler A."/>
            <person name="Ohm R.A."/>
            <person name="Kuo A."/>
            <person name="Krutzmann J."/>
            <person name="Morin E."/>
            <person name="Arend M."/>
            <person name="Barry K.W."/>
            <person name="Binder M."/>
            <person name="Choi C."/>
            <person name="Clum A."/>
            <person name="Copeland A."/>
            <person name="Grisel N."/>
            <person name="Haridas S."/>
            <person name="Kipfer T."/>
            <person name="LaButti K."/>
            <person name="Lindquist E."/>
            <person name="Lipzen A."/>
            <person name="Maire R."/>
            <person name="Meier B."/>
            <person name="Mihaltcheva S."/>
            <person name="Molinier V."/>
            <person name="Murat C."/>
            <person name="Poggeler S."/>
            <person name="Quandt C.A."/>
            <person name="Sperisen C."/>
            <person name="Tritt A."/>
            <person name="Tisserant E."/>
            <person name="Crous P.W."/>
            <person name="Henrissat B."/>
            <person name="Nehls U."/>
            <person name="Egli S."/>
            <person name="Spatafora J.W."/>
            <person name="Grigoriev I.V."/>
            <person name="Martin F.M."/>
        </authorList>
    </citation>
    <scope>NUCLEOTIDE SEQUENCE [LARGE SCALE GENOMIC DNA]</scope>
    <source>
        <strain evidence="3 4">CBS 459.81</strain>
    </source>
</reference>
<feature type="region of interest" description="Disordered" evidence="1">
    <location>
        <begin position="1"/>
        <end position="60"/>
    </location>
</feature>
<gene>
    <name evidence="3" type="ORF">K432DRAFT_378814</name>
</gene>
<dbReference type="PANTHER" id="PTHR11736:SF14">
    <property type="entry name" value="NSE3 HOMOLOG, SMC5-SMC6 COMPLEX COMPONENT"/>
    <property type="match status" value="1"/>
</dbReference>
<dbReference type="Proteomes" id="UP000250266">
    <property type="component" value="Unassembled WGS sequence"/>
</dbReference>
<feature type="compositionally biased region" description="Basic and acidic residues" evidence="1">
    <location>
        <begin position="283"/>
        <end position="292"/>
    </location>
</feature>
<dbReference type="Gene3D" id="1.10.10.1200">
    <property type="entry name" value="MAGE homology domain, winged helix WH1 motif"/>
    <property type="match status" value="1"/>
</dbReference>
<dbReference type="Pfam" id="PF01454">
    <property type="entry name" value="MAGE"/>
    <property type="match status" value="1"/>
</dbReference>
<dbReference type="GO" id="GO:0005634">
    <property type="term" value="C:nucleus"/>
    <property type="evidence" value="ECO:0007669"/>
    <property type="project" value="TreeGrafter"/>
</dbReference>
<name>A0A8E2EI58_9PEZI</name>
<dbReference type="GO" id="GO:0006281">
    <property type="term" value="P:DNA repair"/>
    <property type="evidence" value="ECO:0007669"/>
    <property type="project" value="TreeGrafter"/>
</dbReference>
<organism evidence="3 4">
    <name type="scientific">Lepidopterella palustris CBS 459.81</name>
    <dbReference type="NCBI Taxonomy" id="1314670"/>
    <lineage>
        <taxon>Eukaryota</taxon>
        <taxon>Fungi</taxon>
        <taxon>Dikarya</taxon>
        <taxon>Ascomycota</taxon>
        <taxon>Pezizomycotina</taxon>
        <taxon>Dothideomycetes</taxon>
        <taxon>Pleosporomycetidae</taxon>
        <taxon>Mytilinidiales</taxon>
        <taxon>Argynnaceae</taxon>
        <taxon>Lepidopterella</taxon>
    </lineage>
</organism>